<dbReference type="InterPro" id="IPR036188">
    <property type="entry name" value="FAD/NAD-bd_sf"/>
</dbReference>
<keyword evidence="3" id="KW-1185">Reference proteome</keyword>
<accession>A0A5C6AD18</accession>
<dbReference type="PANTHER" id="PTHR42923">
    <property type="entry name" value="PROTOPORPHYRINOGEN OXIDASE"/>
    <property type="match status" value="1"/>
</dbReference>
<organism evidence="2 3">
    <name type="scientific">Neorhodopirellula pilleata</name>
    <dbReference type="NCBI Taxonomy" id="2714738"/>
    <lineage>
        <taxon>Bacteria</taxon>
        <taxon>Pseudomonadati</taxon>
        <taxon>Planctomycetota</taxon>
        <taxon>Planctomycetia</taxon>
        <taxon>Pirellulales</taxon>
        <taxon>Pirellulaceae</taxon>
        <taxon>Neorhodopirellula</taxon>
    </lineage>
</organism>
<dbReference type="Proteomes" id="UP000316213">
    <property type="component" value="Unassembled WGS sequence"/>
</dbReference>
<dbReference type="GO" id="GO:0016491">
    <property type="term" value="F:oxidoreductase activity"/>
    <property type="evidence" value="ECO:0007669"/>
    <property type="project" value="InterPro"/>
</dbReference>
<gene>
    <name evidence="2" type="ORF">Pla100_24820</name>
</gene>
<dbReference type="SUPFAM" id="SSF51905">
    <property type="entry name" value="FAD/NAD(P)-binding domain"/>
    <property type="match status" value="1"/>
</dbReference>
<dbReference type="RefSeq" id="WP_146577935.1">
    <property type="nucleotide sequence ID" value="NZ_SJPM01000004.1"/>
</dbReference>
<dbReference type="AlphaFoldDB" id="A0A5C6AD18"/>
<dbReference type="PANTHER" id="PTHR42923:SF39">
    <property type="entry name" value="AMINO OXIDASE"/>
    <property type="match status" value="1"/>
</dbReference>
<evidence type="ECO:0000313" key="3">
    <source>
        <dbReference type="Proteomes" id="UP000316213"/>
    </source>
</evidence>
<dbReference type="Pfam" id="PF01593">
    <property type="entry name" value="Amino_oxidase"/>
    <property type="match status" value="1"/>
</dbReference>
<feature type="domain" description="Amine oxidase" evidence="1">
    <location>
        <begin position="92"/>
        <end position="566"/>
    </location>
</feature>
<dbReference type="EMBL" id="SJPM01000004">
    <property type="protein sequence ID" value="TWT97330.1"/>
    <property type="molecule type" value="Genomic_DNA"/>
</dbReference>
<comment type="caution">
    <text evidence="2">The sequence shown here is derived from an EMBL/GenBank/DDBJ whole genome shotgun (WGS) entry which is preliminary data.</text>
</comment>
<protein>
    <submittedName>
        <fullName evidence="2">Protoporphyrinogen oxidase</fullName>
    </submittedName>
</protein>
<evidence type="ECO:0000313" key="2">
    <source>
        <dbReference type="EMBL" id="TWT97330.1"/>
    </source>
</evidence>
<sequence length="573" mass="64147">MSRIEPLRYSRRELMRMVFGATSVAAFVASGGCDQWPSGPPWFSGPLPPSGTLLSPNREIGHRLRLPREQRITDTGTLSSTRHRCVIVGGGVSGLSAAWHLERNGIDDFVVLELESVVGGTSRGGQSETFRFPWGAHYLPAPQASNPELVAFLHSIGVIESIQGEEIRYAEQYLCREPEERLFARGRWWPGLVPEGLLTPEDNEQLSRFEDLMRTWSTRIGDDGKPFFTLPTSRCSHDPEAVSLDQMSFADWLDGQAFNAPALRWLARYACQDDYGLNPEQTSAWAGVFYFAARLIEGSDRTQPVLTWPEGNAFLVDRLYQDVAAHVQTDQAVMRIDEEADGVLRLTLLDTSTSKPRIMDAEHVILAVPEFVRRRLMPPATMKAGVTSPDQQTEPKRHESTYRYGSWLVANVHLTDRPNETGFPMSWDNVSYASSSLGYVNSVHQTGRDHGATVLTWYTALPEELPGDAPEKIRERLLGMTWAEASEIVISDLETMHPDIRPLVSRLDVMVWGHAMVQPRVGTIFHPQCRFNESDNRRVHVACTDLSRIALFEEAFDHGCRAAMKVASLGVTT</sequence>
<dbReference type="PROSITE" id="PS51257">
    <property type="entry name" value="PROKAR_LIPOPROTEIN"/>
    <property type="match status" value="1"/>
</dbReference>
<name>A0A5C6AD18_9BACT</name>
<dbReference type="InterPro" id="IPR002937">
    <property type="entry name" value="Amino_oxidase"/>
</dbReference>
<proteinExistence type="predicted"/>
<dbReference type="OrthoDB" id="231484at2"/>
<evidence type="ECO:0000259" key="1">
    <source>
        <dbReference type="Pfam" id="PF01593"/>
    </source>
</evidence>
<dbReference type="InterPro" id="IPR050464">
    <property type="entry name" value="Zeta_carotene_desat/Oxidored"/>
</dbReference>
<reference evidence="2 3" key="1">
    <citation type="submission" date="2019-02" db="EMBL/GenBank/DDBJ databases">
        <title>Deep-cultivation of Planctomycetes and their phenomic and genomic characterization uncovers novel biology.</title>
        <authorList>
            <person name="Wiegand S."/>
            <person name="Jogler M."/>
            <person name="Boedeker C."/>
            <person name="Pinto D."/>
            <person name="Vollmers J."/>
            <person name="Rivas-Marin E."/>
            <person name="Kohn T."/>
            <person name="Peeters S.H."/>
            <person name="Heuer A."/>
            <person name="Rast P."/>
            <person name="Oberbeckmann S."/>
            <person name="Bunk B."/>
            <person name="Jeske O."/>
            <person name="Meyerdierks A."/>
            <person name="Storesund J.E."/>
            <person name="Kallscheuer N."/>
            <person name="Luecker S."/>
            <person name="Lage O.M."/>
            <person name="Pohl T."/>
            <person name="Merkel B.J."/>
            <person name="Hornburger P."/>
            <person name="Mueller R.-W."/>
            <person name="Bruemmer F."/>
            <person name="Labrenz M."/>
            <person name="Spormann A.M."/>
            <person name="Op Den Camp H."/>
            <person name="Overmann J."/>
            <person name="Amann R."/>
            <person name="Jetten M.S.M."/>
            <person name="Mascher T."/>
            <person name="Medema M.H."/>
            <person name="Devos D.P."/>
            <person name="Kaster A.-K."/>
            <person name="Ovreas L."/>
            <person name="Rohde M."/>
            <person name="Galperin M.Y."/>
            <person name="Jogler C."/>
        </authorList>
    </citation>
    <scope>NUCLEOTIDE SEQUENCE [LARGE SCALE GENOMIC DNA]</scope>
    <source>
        <strain evidence="2 3">Pla100</strain>
    </source>
</reference>
<dbReference type="Gene3D" id="3.50.50.60">
    <property type="entry name" value="FAD/NAD(P)-binding domain"/>
    <property type="match status" value="1"/>
</dbReference>